<dbReference type="PANTHER" id="PTHR19858">
    <property type="entry name" value="WD40 REPEAT PROTEIN"/>
    <property type="match status" value="1"/>
</dbReference>
<dbReference type="Proteomes" id="UP001632038">
    <property type="component" value="Unassembled WGS sequence"/>
</dbReference>
<dbReference type="PANTHER" id="PTHR19858:SF0">
    <property type="entry name" value="PERIODIC TRYPTOPHAN PROTEIN 2 HOMOLOG"/>
    <property type="match status" value="1"/>
</dbReference>
<sequence length="323" mass="36181">MILYLFHLIQLIVIPSSFFTLHPRAPAKKTLDSVHKSIYLQKNIKYSHFIKNLVVTSYTSSDEPRADSPPAGRQETAISKRITTKLQATPARPGKATRLTYNTLAVDNPVGISNPRFTPSSSSLASRKSFMFIPPNELGKISNPRFSPLLSSPSSKAKAKCSYQKEYLATFQEARESNTQDINQGIGDGSTMPGGFSNGVFALYQMPDFVCIHLLSISREKITTDVFNDLGNWLTFGCAKLGQLLVWEWKSESYILKQQEHYFDVNCLAYSPDSQLLATRAADNKIKDFKLLNLLLRLVRLVIAYKNCIGVTQTSLSSKIQQR</sequence>
<protein>
    <submittedName>
        <fullName evidence="2">Uncharacterized protein</fullName>
    </submittedName>
</protein>
<dbReference type="SUPFAM" id="SSF50998">
    <property type="entry name" value="Quinoprotein alcohol dehydrogenase-like"/>
    <property type="match status" value="1"/>
</dbReference>
<comment type="caution">
    <text evidence="2">The sequence shown here is derived from an EMBL/GenBank/DDBJ whole genome shotgun (WGS) entry which is preliminary data.</text>
</comment>
<evidence type="ECO:0000256" key="1">
    <source>
        <dbReference type="SAM" id="SignalP"/>
    </source>
</evidence>
<evidence type="ECO:0000313" key="2">
    <source>
        <dbReference type="EMBL" id="KAL3654597.1"/>
    </source>
</evidence>
<accession>A0ABD3EK79</accession>
<evidence type="ECO:0000313" key="3">
    <source>
        <dbReference type="Proteomes" id="UP001632038"/>
    </source>
</evidence>
<proteinExistence type="predicted"/>
<feature type="chain" id="PRO_5044860684" evidence="1">
    <location>
        <begin position="18"/>
        <end position="323"/>
    </location>
</feature>
<keyword evidence="3" id="KW-1185">Reference proteome</keyword>
<dbReference type="EMBL" id="JAVIJP010000004">
    <property type="protein sequence ID" value="KAL3654597.1"/>
    <property type="molecule type" value="Genomic_DNA"/>
</dbReference>
<gene>
    <name evidence="2" type="ORF">CASFOL_001582</name>
</gene>
<reference evidence="3" key="1">
    <citation type="journal article" date="2024" name="IScience">
        <title>Strigolactones Initiate the Formation of Haustorium-like Structures in Castilleja.</title>
        <authorList>
            <person name="Buerger M."/>
            <person name="Peterson D."/>
            <person name="Chory J."/>
        </authorList>
    </citation>
    <scope>NUCLEOTIDE SEQUENCE [LARGE SCALE GENOMIC DNA]</scope>
</reference>
<keyword evidence="1" id="KW-0732">Signal</keyword>
<dbReference type="InterPro" id="IPR011047">
    <property type="entry name" value="Quinoprotein_ADH-like_sf"/>
</dbReference>
<name>A0ABD3EK79_9LAMI</name>
<dbReference type="InterPro" id="IPR015943">
    <property type="entry name" value="WD40/YVTN_repeat-like_dom_sf"/>
</dbReference>
<dbReference type="AlphaFoldDB" id="A0ABD3EK79"/>
<organism evidence="2 3">
    <name type="scientific">Castilleja foliolosa</name>
    <dbReference type="NCBI Taxonomy" id="1961234"/>
    <lineage>
        <taxon>Eukaryota</taxon>
        <taxon>Viridiplantae</taxon>
        <taxon>Streptophyta</taxon>
        <taxon>Embryophyta</taxon>
        <taxon>Tracheophyta</taxon>
        <taxon>Spermatophyta</taxon>
        <taxon>Magnoliopsida</taxon>
        <taxon>eudicotyledons</taxon>
        <taxon>Gunneridae</taxon>
        <taxon>Pentapetalae</taxon>
        <taxon>asterids</taxon>
        <taxon>lamiids</taxon>
        <taxon>Lamiales</taxon>
        <taxon>Orobanchaceae</taxon>
        <taxon>Pedicularideae</taxon>
        <taxon>Castillejinae</taxon>
        <taxon>Castilleja</taxon>
    </lineage>
</organism>
<dbReference type="InterPro" id="IPR027145">
    <property type="entry name" value="PWP2"/>
</dbReference>
<dbReference type="Gene3D" id="2.130.10.10">
    <property type="entry name" value="YVTN repeat-like/Quinoprotein amine dehydrogenase"/>
    <property type="match status" value="1"/>
</dbReference>
<feature type="signal peptide" evidence="1">
    <location>
        <begin position="1"/>
        <end position="17"/>
    </location>
</feature>